<evidence type="ECO:0000256" key="7">
    <source>
        <dbReference type="ARBA" id="ARBA00022737"/>
    </source>
</evidence>
<dbReference type="CDD" id="cd23509">
    <property type="entry name" value="Gnk2-like"/>
    <property type="match status" value="2"/>
</dbReference>
<evidence type="ECO:0000256" key="12">
    <source>
        <dbReference type="ARBA" id="ARBA00023136"/>
    </source>
</evidence>
<sequence>QPPFTHTGAMHSLISILVVFLSLSLIATTTNADDPIKVDCPSNTNYTRGGAFDANLAALLPSLPVAAADSSGFAKNSTGATPDQAFGLAQCRADLNASACRTCLDVAFRNITGRCPGQRTALIIYDTCLLRYSDTNFFGAADTSWWRRICNTQTAQPLLFMSRLAAMLSNLTGTAAHGSPRMFAAGAAEVTPYVRLYGMAQCTRDLAADDCTACLSDAVKSVTKNCDGKQGARMYHRSCSLRYEVYPFFDAKAVEVAMSPVPAPAPGARPVNGGDLPNPGSTGSTHTGTFAKKGSTHTVRTAILVSVPVALTVLVLLFVAIYICNRKRHKHLSFSHVASNGHESEEIVSLESLQYNLITLRAATDNFSEQNRLGQGAFGPVYKGKLQNGQEIAVKRLSKTSQQGAVEMKNEVVLVAKLQHKNLVRLLGYCIEKHERLLVYEFLSNKSLDKILYGPARQWELSWEQRYKIIDGIGRGLMYLHEDSRLTIIHRDLKPGNILLDADMNPKISDFGLAKLFKIDDLSVANTNHVAGTRGYMAPEYVLQGIFSAKSDVFSYGVLVLEIITGRRPSEDLLKFVWKHWSKGNVLLLLDSCPAEDHRKHEEMLRCIHIGLLCVQDEAQLRPHMADVVLMLKSRSMTLASPTEPIFAVPSERPMVATLEPSINEASISQLEPR</sequence>
<keyword evidence="19" id="KW-1185">Reference proteome</keyword>
<comment type="subcellular location">
    <subcellularLocation>
        <location evidence="1">Membrane</location>
        <topology evidence="1">Single-pass membrane protein</topology>
    </subcellularLocation>
</comment>
<dbReference type="InterPro" id="IPR002902">
    <property type="entry name" value="GNK2"/>
</dbReference>
<feature type="chain" id="PRO_5023897060" description="Cysteine-rich receptor-like protein kinase 25" evidence="15">
    <location>
        <begin position="33"/>
        <end position="674"/>
    </location>
</feature>
<dbReference type="Pfam" id="PF00069">
    <property type="entry name" value="Pkinase"/>
    <property type="match status" value="1"/>
</dbReference>
<protein>
    <recommendedName>
        <fullName evidence="20">Cysteine-rich receptor-like protein kinase 25</fullName>
    </recommendedName>
</protein>
<dbReference type="SUPFAM" id="SSF56112">
    <property type="entry name" value="Protein kinase-like (PK-like)"/>
    <property type="match status" value="1"/>
</dbReference>
<keyword evidence="8" id="KW-0547">Nucleotide-binding</keyword>
<evidence type="ECO:0000256" key="2">
    <source>
        <dbReference type="ARBA" id="ARBA00022527"/>
    </source>
</evidence>
<dbReference type="GO" id="GO:0006950">
    <property type="term" value="P:response to stress"/>
    <property type="evidence" value="ECO:0007669"/>
    <property type="project" value="UniProtKB-ARBA"/>
</dbReference>
<keyword evidence="12 14" id="KW-0472">Membrane</keyword>
<evidence type="ECO:0000256" key="15">
    <source>
        <dbReference type="SAM" id="SignalP"/>
    </source>
</evidence>
<dbReference type="PROSITE" id="PS51473">
    <property type="entry name" value="GNK2"/>
    <property type="match status" value="2"/>
</dbReference>
<feature type="signal peptide" evidence="15">
    <location>
        <begin position="1"/>
        <end position="32"/>
    </location>
</feature>
<proteinExistence type="predicted"/>
<dbReference type="InterPro" id="IPR008271">
    <property type="entry name" value="Ser/Thr_kinase_AS"/>
</dbReference>
<dbReference type="EMBL" id="RWGY01000359">
    <property type="protein sequence ID" value="TVU02143.1"/>
    <property type="molecule type" value="Genomic_DNA"/>
</dbReference>
<dbReference type="PANTHER" id="PTHR27002">
    <property type="entry name" value="RECEPTOR-LIKE SERINE/THREONINE-PROTEIN KINASE SD1-8"/>
    <property type="match status" value="1"/>
</dbReference>
<keyword evidence="11 14" id="KW-1133">Transmembrane helix</keyword>
<dbReference type="OrthoDB" id="779887at2759"/>
<reference evidence="18 19" key="1">
    <citation type="journal article" date="2019" name="Sci. Rep.">
        <title>A high-quality genome of Eragrostis curvula grass provides insights into Poaceae evolution and supports new strategies to enhance forage quality.</title>
        <authorList>
            <person name="Carballo J."/>
            <person name="Santos B.A.C.M."/>
            <person name="Zappacosta D."/>
            <person name="Garbus I."/>
            <person name="Selva J.P."/>
            <person name="Gallo C.A."/>
            <person name="Diaz A."/>
            <person name="Albertini E."/>
            <person name="Caccamo M."/>
            <person name="Echenique V."/>
        </authorList>
    </citation>
    <scope>NUCLEOTIDE SEQUENCE [LARGE SCALE GENOMIC DNA]</scope>
    <source>
        <strain evidence="19">cv. Victoria</strain>
        <tissue evidence="18">Leaf</tissue>
    </source>
</reference>
<dbReference type="InterPro" id="IPR011009">
    <property type="entry name" value="Kinase-like_dom_sf"/>
</dbReference>
<feature type="non-terminal residue" evidence="18">
    <location>
        <position position="1"/>
    </location>
</feature>
<evidence type="ECO:0000256" key="4">
    <source>
        <dbReference type="ARBA" id="ARBA00022679"/>
    </source>
</evidence>
<evidence type="ECO:0000256" key="10">
    <source>
        <dbReference type="ARBA" id="ARBA00022840"/>
    </source>
</evidence>
<keyword evidence="9" id="KW-0418">Kinase</keyword>
<evidence type="ECO:0000256" key="6">
    <source>
        <dbReference type="ARBA" id="ARBA00022729"/>
    </source>
</evidence>
<evidence type="ECO:0000256" key="3">
    <source>
        <dbReference type="ARBA" id="ARBA00022553"/>
    </source>
</evidence>
<name>A0A5J9SSY6_9POAL</name>
<dbReference type="Gene3D" id="3.30.430.20">
    <property type="entry name" value="Gnk2 domain, C-X8-C-X2-C motif"/>
    <property type="match status" value="2"/>
</dbReference>
<keyword evidence="7" id="KW-0677">Repeat</keyword>
<dbReference type="FunFam" id="3.30.430.20:FF:000002">
    <property type="entry name" value="Cysteine-rich receptor-like protein kinase 10"/>
    <property type="match status" value="1"/>
</dbReference>
<dbReference type="GO" id="GO:0004674">
    <property type="term" value="F:protein serine/threonine kinase activity"/>
    <property type="evidence" value="ECO:0007669"/>
    <property type="project" value="UniProtKB-KW"/>
</dbReference>
<organism evidence="18 19">
    <name type="scientific">Eragrostis curvula</name>
    <name type="common">weeping love grass</name>
    <dbReference type="NCBI Taxonomy" id="38414"/>
    <lineage>
        <taxon>Eukaryota</taxon>
        <taxon>Viridiplantae</taxon>
        <taxon>Streptophyta</taxon>
        <taxon>Embryophyta</taxon>
        <taxon>Tracheophyta</taxon>
        <taxon>Spermatophyta</taxon>
        <taxon>Magnoliopsida</taxon>
        <taxon>Liliopsida</taxon>
        <taxon>Poales</taxon>
        <taxon>Poaceae</taxon>
        <taxon>PACMAD clade</taxon>
        <taxon>Chloridoideae</taxon>
        <taxon>Eragrostideae</taxon>
        <taxon>Eragrostidinae</taxon>
        <taxon>Eragrostis</taxon>
    </lineage>
</organism>
<keyword evidence="6 15" id="KW-0732">Signal</keyword>
<dbReference type="Proteomes" id="UP000324897">
    <property type="component" value="Unassembled WGS sequence"/>
</dbReference>
<feature type="domain" description="Gnk2-homologous" evidence="17">
    <location>
        <begin position="142"/>
        <end position="248"/>
    </location>
</feature>
<dbReference type="PANTHER" id="PTHR27002:SF1050">
    <property type="entry name" value="CYSTEINE-RICH RECEPTOR-LIKE PROTEIN KINASE 5"/>
    <property type="match status" value="1"/>
</dbReference>
<keyword evidence="4" id="KW-0808">Transferase</keyword>
<dbReference type="SMART" id="SM00220">
    <property type="entry name" value="S_TKc"/>
    <property type="match status" value="1"/>
</dbReference>
<dbReference type="PROSITE" id="PS50011">
    <property type="entry name" value="PROTEIN_KINASE_DOM"/>
    <property type="match status" value="1"/>
</dbReference>
<dbReference type="FunFam" id="1.10.510.10:FF:000129">
    <property type="entry name" value="cysteine-rich receptor-like protein kinase 10"/>
    <property type="match status" value="1"/>
</dbReference>
<gene>
    <name evidence="18" type="ORF">EJB05_52367</name>
</gene>
<keyword evidence="10" id="KW-0067">ATP-binding</keyword>
<evidence type="ECO:0000256" key="11">
    <source>
        <dbReference type="ARBA" id="ARBA00022989"/>
    </source>
</evidence>
<evidence type="ECO:0000256" key="1">
    <source>
        <dbReference type="ARBA" id="ARBA00004167"/>
    </source>
</evidence>
<comment type="caution">
    <text evidence="18">The sequence shown here is derived from an EMBL/GenBank/DDBJ whole genome shotgun (WGS) entry which is preliminary data.</text>
</comment>
<keyword evidence="3" id="KW-0597">Phosphoprotein</keyword>
<keyword evidence="2" id="KW-0723">Serine/threonine-protein kinase</keyword>
<feature type="domain" description="Gnk2-homologous" evidence="17">
    <location>
        <begin position="34"/>
        <end position="137"/>
    </location>
</feature>
<evidence type="ECO:0008006" key="20">
    <source>
        <dbReference type="Google" id="ProtNLM"/>
    </source>
</evidence>
<keyword evidence="13" id="KW-0325">Glycoprotein</keyword>
<dbReference type="CDD" id="cd14066">
    <property type="entry name" value="STKc_IRAK"/>
    <property type="match status" value="1"/>
</dbReference>
<feature type="domain" description="Protein kinase" evidence="16">
    <location>
        <begin position="367"/>
        <end position="647"/>
    </location>
</feature>
<dbReference type="InterPro" id="IPR000719">
    <property type="entry name" value="Prot_kinase_dom"/>
</dbReference>
<evidence type="ECO:0000256" key="8">
    <source>
        <dbReference type="ARBA" id="ARBA00022741"/>
    </source>
</evidence>
<evidence type="ECO:0000313" key="18">
    <source>
        <dbReference type="EMBL" id="TVU02143.1"/>
    </source>
</evidence>
<dbReference type="FunFam" id="3.30.200.20:FF:000142">
    <property type="entry name" value="Cysteine-rich receptor-like protein kinase 10"/>
    <property type="match status" value="1"/>
</dbReference>
<dbReference type="Gramene" id="TVU02143">
    <property type="protein sequence ID" value="TVU02143"/>
    <property type="gene ID" value="EJB05_52367"/>
</dbReference>
<dbReference type="GO" id="GO:0005524">
    <property type="term" value="F:ATP binding"/>
    <property type="evidence" value="ECO:0007669"/>
    <property type="project" value="UniProtKB-KW"/>
</dbReference>
<accession>A0A5J9SSY6</accession>
<dbReference type="Gene3D" id="1.10.510.10">
    <property type="entry name" value="Transferase(Phosphotransferase) domain 1"/>
    <property type="match status" value="1"/>
</dbReference>
<evidence type="ECO:0000256" key="13">
    <source>
        <dbReference type="ARBA" id="ARBA00023180"/>
    </source>
</evidence>
<dbReference type="Gene3D" id="3.30.200.20">
    <property type="entry name" value="Phosphorylase Kinase, domain 1"/>
    <property type="match status" value="1"/>
</dbReference>
<evidence type="ECO:0000313" key="19">
    <source>
        <dbReference type="Proteomes" id="UP000324897"/>
    </source>
</evidence>
<dbReference type="Pfam" id="PF01657">
    <property type="entry name" value="Stress-antifung"/>
    <property type="match status" value="2"/>
</dbReference>
<evidence type="ECO:0000259" key="17">
    <source>
        <dbReference type="PROSITE" id="PS51473"/>
    </source>
</evidence>
<evidence type="ECO:0000256" key="9">
    <source>
        <dbReference type="ARBA" id="ARBA00022777"/>
    </source>
</evidence>
<dbReference type="InterPro" id="IPR038408">
    <property type="entry name" value="GNK2_sf"/>
</dbReference>
<evidence type="ECO:0000256" key="14">
    <source>
        <dbReference type="SAM" id="Phobius"/>
    </source>
</evidence>
<evidence type="ECO:0000259" key="16">
    <source>
        <dbReference type="PROSITE" id="PS50011"/>
    </source>
</evidence>
<keyword evidence="5 14" id="KW-0812">Transmembrane</keyword>
<dbReference type="AlphaFoldDB" id="A0A5J9SSY6"/>
<dbReference type="PROSITE" id="PS00108">
    <property type="entry name" value="PROTEIN_KINASE_ST"/>
    <property type="match status" value="1"/>
</dbReference>
<dbReference type="GO" id="GO:0005886">
    <property type="term" value="C:plasma membrane"/>
    <property type="evidence" value="ECO:0007669"/>
    <property type="project" value="TreeGrafter"/>
</dbReference>
<feature type="transmembrane region" description="Helical" evidence="14">
    <location>
        <begin position="302"/>
        <end position="324"/>
    </location>
</feature>
<evidence type="ECO:0000256" key="5">
    <source>
        <dbReference type="ARBA" id="ARBA00022692"/>
    </source>
</evidence>